<evidence type="ECO:0000313" key="7">
    <source>
        <dbReference type="Proteomes" id="UP000503462"/>
    </source>
</evidence>
<keyword evidence="4 5" id="KW-0472">Membrane</keyword>
<dbReference type="InterPro" id="IPR023352">
    <property type="entry name" value="MAPEG-like_dom_sf"/>
</dbReference>
<dbReference type="GO" id="GO:0016020">
    <property type="term" value="C:membrane"/>
    <property type="evidence" value="ECO:0007669"/>
    <property type="project" value="UniProtKB-SubCell"/>
</dbReference>
<evidence type="ECO:0000256" key="5">
    <source>
        <dbReference type="SAM" id="Phobius"/>
    </source>
</evidence>
<organism evidence="6 7">
    <name type="scientific">Peltaster fructicola</name>
    <dbReference type="NCBI Taxonomy" id="286661"/>
    <lineage>
        <taxon>Eukaryota</taxon>
        <taxon>Fungi</taxon>
        <taxon>Dikarya</taxon>
        <taxon>Ascomycota</taxon>
        <taxon>Pezizomycotina</taxon>
        <taxon>Dothideomycetes</taxon>
        <taxon>Dothideomycetes incertae sedis</taxon>
        <taxon>Peltaster</taxon>
    </lineage>
</organism>
<evidence type="ECO:0000313" key="6">
    <source>
        <dbReference type="EMBL" id="QIW98843.1"/>
    </source>
</evidence>
<dbReference type="Gene3D" id="1.20.120.550">
    <property type="entry name" value="Membrane associated eicosanoid/glutathione metabolism-like domain"/>
    <property type="match status" value="1"/>
</dbReference>
<protein>
    <submittedName>
        <fullName evidence="6">Uncharacterized protein</fullName>
    </submittedName>
</protein>
<dbReference type="PANTHER" id="PTHR35371">
    <property type="entry name" value="INNER MEMBRANE PROTEIN"/>
    <property type="match status" value="1"/>
</dbReference>
<keyword evidence="3 5" id="KW-1133">Transmembrane helix</keyword>
<dbReference type="SUPFAM" id="SSF161084">
    <property type="entry name" value="MAPEG domain-like"/>
    <property type="match status" value="1"/>
</dbReference>
<dbReference type="Proteomes" id="UP000503462">
    <property type="component" value="Chromosome 3"/>
</dbReference>
<evidence type="ECO:0000256" key="1">
    <source>
        <dbReference type="ARBA" id="ARBA00004370"/>
    </source>
</evidence>
<evidence type="ECO:0000256" key="3">
    <source>
        <dbReference type="ARBA" id="ARBA00022989"/>
    </source>
</evidence>
<reference evidence="6 7" key="1">
    <citation type="journal article" date="2016" name="Sci. Rep.">
        <title>Peltaster fructicola genome reveals evolution from an invasive phytopathogen to an ectophytic parasite.</title>
        <authorList>
            <person name="Xu C."/>
            <person name="Chen H."/>
            <person name="Gleason M.L."/>
            <person name="Xu J.R."/>
            <person name="Liu H."/>
            <person name="Zhang R."/>
            <person name="Sun G."/>
        </authorList>
    </citation>
    <scope>NUCLEOTIDE SEQUENCE [LARGE SCALE GENOMIC DNA]</scope>
    <source>
        <strain evidence="6 7">LNHT1506</strain>
    </source>
</reference>
<feature type="transmembrane region" description="Helical" evidence="5">
    <location>
        <begin position="137"/>
        <end position="156"/>
    </location>
</feature>
<dbReference type="AlphaFoldDB" id="A0A6H0XVU4"/>
<comment type="subcellular location">
    <subcellularLocation>
        <location evidence="1">Membrane</location>
    </subcellularLocation>
</comment>
<keyword evidence="7" id="KW-1185">Reference proteome</keyword>
<gene>
    <name evidence="6" type="ORF">AMS68_004361</name>
</gene>
<dbReference type="OrthoDB" id="2122304at2759"/>
<accession>A0A6H0XVU4</accession>
<evidence type="ECO:0000256" key="4">
    <source>
        <dbReference type="ARBA" id="ARBA00023136"/>
    </source>
</evidence>
<dbReference type="Pfam" id="PF01124">
    <property type="entry name" value="MAPEG"/>
    <property type="match status" value="1"/>
</dbReference>
<dbReference type="EMBL" id="CP051141">
    <property type="protein sequence ID" value="QIW98843.1"/>
    <property type="molecule type" value="Genomic_DNA"/>
</dbReference>
<feature type="transmembrane region" description="Helical" evidence="5">
    <location>
        <begin position="113"/>
        <end position="131"/>
    </location>
</feature>
<dbReference type="InterPro" id="IPR001129">
    <property type="entry name" value="Membr-assoc_MAPEG"/>
</dbReference>
<keyword evidence="2 5" id="KW-0812">Transmembrane</keyword>
<dbReference type="PANTHER" id="PTHR35371:SF1">
    <property type="entry name" value="BLR7753 PROTEIN"/>
    <property type="match status" value="1"/>
</dbReference>
<sequence>MSAFVHALLDGKVNLSIASLPLHLLLAAVPHWYSIYKAEANKVQGGWSNENPRAFVARLNARAAQGNKLSELEELILRGQSAQQNGFEWFPVWAIAVLFGNLARIPKETLDRYTIFYVIMRVVYTYLYLFTKSRSGSYLRTIVFQVSLIPAVGMILKASQVL</sequence>
<proteinExistence type="predicted"/>
<evidence type="ECO:0000256" key="2">
    <source>
        <dbReference type="ARBA" id="ARBA00022692"/>
    </source>
</evidence>
<name>A0A6H0XVU4_9PEZI</name>